<dbReference type="AlphaFoldDB" id="A0A1V0ICK5"/>
<sequence>MNILKVVEINRKSSDVWKIVADQFEHAHTWMGFVVDSYALNEGNVLDGAPVAGRVCEFTDKPNGLKAKENILYFSEQDMRFQFDVVPFNAPKVFPVKKNIVTLSVKEVSAEKCLVTWESNIELSAFGYLAYPFLKLGLSKNFGQVLDDLRHHMENQNPSYKSVHAI</sequence>
<organism evidence="1">
    <name type="scientific">Vibrio coralliilyticus</name>
    <dbReference type="NCBI Taxonomy" id="190893"/>
    <lineage>
        <taxon>Bacteria</taxon>
        <taxon>Pseudomonadati</taxon>
        <taxon>Pseudomonadota</taxon>
        <taxon>Gammaproteobacteria</taxon>
        <taxon>Vibrionales</taxon>
        <taxon>Vibrionaceae</taxon>
        <taxon>Vibrio</taxon>
    </lineage>
</organism>
<dbReference type="Pfam" id="PF10604">
    <property type="entry name" value="Polyketide_cyc2"/>
    <property type="match status" value="1"/>
</dbReference>
<dbReference type="CDD" id="cd07821">
    <property type="entry name" value="PYR_PYL_RCAR_like"/>
    <property type="match status" value="1"/>
</dbReference>
<protein>
    <submittedName>
        <fullName evidence="1">Uncharacterized protein</fullName>
    </submittedName>
</protein>
<dbReference type="InterPro" id="IPR023393">
    <property type="entry name" value="START-like_dom_sf"/>
</dbReference>
<dbReference type="Gene3D" id="3.30.530.20">
    <property type="match status" value="1"/>
</dbReference>
<accession>A0A1V0ICK5</accession>
<dbReference type="SUPFAM" id="SSF55961">
    <property type="entry name" value="Bet v1-like"/>
    <property type="match status" value="1"/>
</dbReference>
<reference evidence="1" key="1">
    <citation type="journal article" date="2015" name="BMC Genomics">
        <title>Genome mining reveals unlocked bioactive potential of marine Gram-negative bacteria.</title>
        <authorList>
            <person name="Machado H."/>
            <person name="Sonnenschein E.C."/>
            <person name="Melchiorsen J."/>
            <person name="Gram L."/>
        </authorList>
    </citation>
    <scope>NUCLEOTIDE SEQUENCE</scope>
    <source>
        <strain evidence="1">S2052</strain>
    </source>
</reference>
<gene>
    <name evidence="1" type="ORF">TW71_13930</name>
</gene>
<dbReference type="InterPro" id="IPR019587">
    <property type="entry name" value="Polyketide_cyclase/dehydratase"/>
</dbReference>
<comment type="caution">
    <text evidence="1">The sequence shown here is derived from an EMBL/GenBank/DDBJ whole genome shotgun (WGS) entry which is preliminary data.</text>
</comment>
<dbReference type="RefSeq" id="WP_021457841.1">
    <property type="nucleotide sequence ID" value="NZ_CP063052.1"/>
</dbReference>
<name>A0A1V0ICK5_9VIBR</name>
<proteinExistence type="predicted"/>
<evidence type="ECO:0000313" key="1">
    <source>
        <dbReference type="EMBL" id="KJY71117.1"/>
    </source>
</evidence>
<dbReference type="EMBL" id="JXXR01000016">
    <property type="protein sequence ID" value="KJY71117.1"/>
    <property type="molecule type" value="Genomic_DNA"/>
</dbReference>